<reference evidence="2" key="2">
    <citation type="journal article" date="2015" name="Fish Shellfish Immunol.">
        <title>Early steps in the European eel (Anguilla anguilla)-Vibrio vulnificus interaction in the gills: Role of the RtxA13 toxin.</title>
        <authorList>
            <person name="Callol A."/>
            <person name="Pajuelo D."/>
            <person name="Ebbesson L."/>
            <person name="Teles M."/>
            <person name="MacKenzie S."/>
            <person name="Amaro C."/>
        </authorList>
    </citation>
    <scope>NUCLEOTIDE SEQUENCE</scope>
</reference>
<keyword evidence="1" id="KW-0472">Membrane</keyword>
<reference evidence="2" key="1">
    <citation type="submission" date="2014-11" db="EMBL/GenBank/DDBJ databases">
        <authorList>
            <person name="Amaro Gonzalez C."/>
        </authorList>
    </citation>
    <scope>NUCLEOTIDE SEQUENCE</scope>
</reference>
<evidence type="ECO:0000256" key="1">
    <source>
        <dbReference type="SAM" id="Phobius"/>
    </source>
</evidence>
<keyword evidence="1" id="KW-1133">Transmembrane helix</keyword>
<proteinExistence type="predicted"/>
<accession>A0A0E9XDF7</accession>
<evidence type="ECO:0000313" key="2">
    <source>
        <dbReference type="EMBL" id="JAI00748.1"/>
    </source>
</evidence>
<dbReference type="AlphaFoldDB" id="A0A0E9XDF7"/>
<sequence>MCWVAKWVIYLPAKTFLKLKHCSKQMCQQVAGLYQFYFMHKVRQPMDKVVEAVFTRFEMGIYIYTLICSILLYAEAYFDE</sequence>
<name>A0A0E9XDF7_ANGAN</name>
<organism evidence="2">
    <name type="scientific">Anguilla anguilla</name>
    <name type="common">European freshwater eel</name>
    <name type="synonym">Muraena anguilla</name>
    <dbReference type="NCBI Taxonomy" id="7936"/>
    <lineage>
        <taxon>Eukaryota</taxon>
        <taxon>Metazoa</taxon>
        <taxon>Chordata</taxon>
        <taxon>Craniata</taxon>
        <taxon>Vertebrata</taxon>
        <taxon>Euteleostomi</taxon>
        <taxon>Actinopterygii</taxon>
        <taxon>Neopterygii</taxon>
        <taxon>Teleostei</taxon>
        <taxon>Anguilliformes</taxon>
        <taxon>Anguillidae</taxon>
        <taxon>Anguilla</taxon>
    </lineage>
</organism>
<feature type="transmembrane region" description="Helical" evidence="1">
    <location>
        <begin position="61"/>
        <end position="78"/>
    </location>
</feature>
<dbReference type="EMBL" id="GBXM01007830">
    <property type="protein sequence ID" value="JAI00748.1"/>
    <property type="molecule type" value="Transcribed_RNA"/>
</dbReference>
<protein>
    <submittedName>
        <fullName evidence="2">Uncharacterized protein</fullName>
    </submittedName>
</protein>
<keyword evidence="1" id="KW-0812">Transmembrane</keyword>